<evidence type="ECO:0000259" key="2">
    <source>
        <dbReference type="Pfam" id="PF03372"/>
    </source>
</evidence>
<protein>
    <recommendedName>
        <fullName evidence="2">Endonuclease/exonuclease/phosphatase domain-containing protein</fullName>
    </recommendedName>
</protein>
<accession>A0A5C7AW06</accession>
<keyword evidence="1" id="KW-0472">Membrane</keyword>
<proteinExistence type="predicted"/>
<dbReference type="SUPFAM" id="SSF56219">
    <property type="entry name" value="DNase I-like"/>
    <property type="match status" value="1"/>
</dbReference>
<dbReference type="Pfam" id="PF03372">
    <property type="entry name" value="Exo_endo_phos"/>
    <property type="match status" value="1"/>
</dbReference>
<dbReference type="Gene3D" id="3.60.10.10">
    <property type="entry name" value="Endonuclease/exonuclease/phosphatase"/>
    <property type="match status" value="1"/>
</dbReference>
<comment type="caution">
    <text evidence="3">The sequence shown here is derived from an EMBL/GenBank/DDBJ whole genome shotgun (WGS) entry which is preliminary data.</text>
</comment>
<feature type="transmembrane region" description="Helical" evidence="1">
    <location>
        <begin position="15"/>
        <end position="38"/>
    </location>
</feature>
<dbReference type="AlphaFoldDB" id="A0A5C7AW06"/>
<keyword evidence="1" id="KW-0812">Transmembrane</keyword>
<feature type="transmembrane region" description="Helical" evidence="1">
    <location>
        <begin position="75"/>
        <end position="92"/>
    </location>
</feature>
<evidence type="ECO:0000313" key="4">
    <source>
        <dbReference type="Proteomes" id="UP000321790"/>
    </source>
</evidence>
<evidence type="ECO:0000313" key="3">
    <source>
        <dbReference type="EMBL" id="TXE12860.1"/>
    </source>
</evidence>
<dbReference type="InterPro" id="IPR036691">
    <property type="entry name" value="Endo/exonu/phosph_ase_sf"/>
</dbReference>
<dbReference type="EMBL" id="VOSC01000012">
    <property type="protein sequence ID" value="TXE12860.1"/>
    <property type="molecule type" value="Genomic_DNA"/>
</dbReference>
<gene>
    <name evidence="3" type="ORF">FUA26_03430</name>
</gene>
<dbReference type="OrthoDB" id="1434565at2"/>
<evidence type="ECO:0000256" key="1">
    <source>
        <dbReference type="SAM" id="Phobius"/>
    </source>
</evidence>
<dbReference type="GO" id="GO:0003824">
    <property type="term" value="F:catalytic activity"/>
    <property type="evidence" value="ECO:0007669"/>
    <property type="project" value="InterPro"/>
</dbReference>
<dbReference type="InterPro" id="IPR005135">
    <property type="entry name" value="Endo/exonuclease/phosphatase"/>
</dbReference>
<keyword evidence="4" id="KW-1185">Reference proteome</keyword>
<organism evidence="3 4">
    <name type="scientific">Seonamhaeicola algicola</name>
    <dbReference type="NCBI Taxonomy" id="1719036"/>
    <lineage>
        <taxon>Bacteria</taxon>
        <taxon>Pseudomonadati</taxon>
        <taxon>Bacteroidota</taxon>
        <taxon>Flavobacteriia</taxon>
        <taxon>Flavobacteriales</taxon>
        <taxon>Flavobacteriaceae</taxon>
    </lineage>
</organism>
<feature type="domain" description="Endonuclease/exonuclease/phosphatase" evidence="2">
    <location>
        <begin position="110"/>
        <end position="294"/>
    </location>
</feature>
<keyword evidence="1" id="KW-1133">Transmembrane helix</keyword>
<dbReference type="Proteomes" id="UP000321790">
    <property type="component" value="Unassembled WGS sequence"/>
</dbReference>
<reference evidence="4" key="1">
    <citation type="submission" date="2019-08" db="EMBL/GenBank/DDBJ databases">
        <title>Seonamhaeicola sediminis sp. nov., isolated from marine sediment.</title>
        <authorList>
            <person name="Cao W.R."/>
        </authorList>
    </citation>
    <scope>NUCLEOTIDE SEQUENCE [LARGE SCALE GENOMIC DNA]</scope>
    <source>
        <strain evidence="4">Gy8</strain>
    </source>
</reference>
<name>A0A5C7AW06_9FLAO</name>
<feature type="transmembrane region" description="Helical" evidence="1">
    <location>
        <begin position="50"/>
        <end position="68"/>
    </location>
</feature>
<sequence>MVGSKRISVALILKVFRFIFQCINAACVTALLTIHFIIRESTYKTSLFFYSFPLPVIISIVLFLSVFIGKKFRSINLVLAGVLLLIWLGRNFKISIAESINNTDVEVVFWNASHDRDFIDVFKEFKKIPNVVVLSEYHGNYLTETKKQYPNYYFYENKNEAIGVFSKQPISVKSIKPSKYNSTVINFETYNINFYAVDVSGSFDVPRSWELNFVSKNILNNKNTLVLGDFNVPYESKLLKPLKTNFNHAFNKKGFGFRETWFYNLPLLSLDHIWVSKDLKILKTNKVCTFKSDHAIIKTVIKN</sequence>